<proteinExistence type="predicted"/>
<protein>
    <submittedName>
        <fullName evidence="1">Uncharacterized protein</fullName>
    </submittedName>
</protein>
<sequence length="71" mass="8311">MTDDKCQDHHLINTEVIERPRDVHLENGVVLQQGTWLERWTVNRCGTLIPYKVEYAADQHGGTFFKVMIEK</sequence>
<evidence type="ECO:0000313" key="1">
    <source>
        <dbReference type="EMBL" id="MDR9894001.1"/>
    </source>
</evidence>
<evidence type="ECO:0000313" key="2">
    <source>
        <dbReference type="Proteomes" id="UP000667802"/>
    </source>
</evidence>
<organism evidence="1 2">
    <name type="scientific">Aetokthonos hydrillicola Thurmond2011</name>
    <dbReference type="NCBI Taxonomy" id="2712845"/>
    <lineage>
        <taxon>Bacteria</taxon>
        <taxon>Bacillati</taxon>
        <taxon>Cyanobacteriota</taxon>
        <taxon>Cyanophyceae</taxon>
        <taxon>Nostocales</taxon>
        <taxon>Hapalosiphonaceae</taxon>
        <taxon>Aetokthonos</taxon>
    </lineage>
</organism>
<dbReference type="RefSeq" id="WP_208341357.1">
    <property type="nucleotide sequence ID" value="NZ_CAWQFN010000872.1"/>
</dbReference>
<keyword evidence="2" id="KW-1185">Reference proteome</keyword>
<comment type="caution">
    <text evidence="1">The sequence shown here is derived from an EMBL/GenBank/DDBJ whole genome shotgun (WGS) entry which is preliminary data.</text>
</comment>
<accession>A0AAP5I3F6</accession>
<reference evidence="2" key="1">
    <citation type="journal article" date="2021" name="Science">
        <title>Hunting the eagle killer: A cyanobacterial neurotoxin causes vacuolar myelinopathy.</title>
        <authorList>
            <person name="Breinlinger S."/>
            <person name="Phillips T.J."/>
            <person name="Haram B.N."/>
            <person name="Mares J."/>
            <person name="Martinez Yerena J.A."/>
            <person name="Hrouzek P."/>
            <person name="Sobotka R."/>
            <person name="Henderson W.M."/>
            <person name="Schmieder P."/>
            <person name="Williams S.M."/>
            <person name="Lauderdale J.D."/>
            <person name="Wilde H.D."/>
            <person name="Gerrin W."/>
            <person name="Kust A."/>
            <person name="Washington J.W."/>
            <person name="Wagner C."/>
            <person name="Geier B."/>
            <person name="Liebeke M."/>
            <person name="Enke H."/>
            <person name="Niedermeyer T.H.J."/>
            <person name="Wilde S.B."/>
        </authorList>
    </citation>
    <scope>NUCLEOTIDE SEQUENCE [LARGE SCALE GENOMIC DNA]</scope>
    <source>
        <strain evidence="2">Thurmond2011</strain>
    </source>
</reference>
<gene>
    <name evidence="1" type="ORF">G7B40_005370</name>
</gene>
<dbReference type="Proteomes" id="UP000667802">
    <property type="component" value="Unassembled WGS sequence"/>
</dbReference>
<dbReference type="AlphaFoldDB" id="A0AAP5I3F6"/>
<dbReference type="EMBL" id="JAALHA020000001">
    <property type="protein sequence ID" value="MDR9894001.1"/>
    <property type="molecule type" value="Genomic_DNA"/>
</dbReference>
<name>A0AAP5I3F6_9CYAN</name>